<feature type="compositionally biased region" description="Basic residues" evidence="1">
    <location>
        <begin position="334"/>
        <end position="345"/>
    </location>
</feature>
<comment type="caution">
    <text evidence="2">The sequence shown here is derived from an EMBL/GenBank/DDBJ whole genome shotgun (WGS) entry which is preliminary data.</text>
</comment>
<dbReference type="VEuPathDB" id="VectorBase:RSAN_028314"/>
<name>A0A9D4PMJ6_RHISA</name>
<feature type="compositionally biased region" description="Polar residues" evidence="1">
    <location>
        <begin position="41"/>
        <end position="58"/>
    </location>
</feature>
<organism evidence="2 3">
    <name type="scientific">Rhipicephalus sanguineus</name>
    <name type="common">Brown dog tick</name>
    <name type="synonym">Ixodes sanguineus</name>
    <dbReference type="NCBI Taxonomy" id="34632"/>
    <lineage>
        <taxon>Eukaryota</taxon>
        <taxon>Metazoa</taxon>
        <taxon>Ecdysozoa</taxon>
        <taxon>Arthropoda</taxon>
        <taxon>Chelicerata</taxon>
        <taxon>Arachnida</taxon>
        <taxon>Acari</taxon>
        <taxon>Parasitiformes</taxon>
        <taxon>Ixodida</taxon>
        <taxon>Ixodoidea</taxon>
        <taxon>Ixodidae</taxon>
        <taxon>Rhipicephalinae</taxon>
        <taxon>Rhipicephalus</taxon>
        <taxon>Rhipicephalus</taxon>
    </lineage>
</organism>
<reference evidence="2" key="2">
    <citation type="submission" date="2021-09" db="EMBL/GenBank/DDBJ databases">
        <authorList>
            <person name="Jia N."/>
            <person name="Wang J."/>
            <person name="Shi W."/>
            <person name="Du L."/>
            <person name="Sun Y."/>
            <person name="Zhan W."/>
            <person name="Jiang J."/>
            <person name="Wang Q."/>
            <person name="Zhang B."/>
            <person name="Ji P."/>
            <person name="Sakyi L.B."/>
            <person name="Cui X."/>
            <person name="Yuan T."/>
            <person name="Jiang B."/>
            <person name="Yang W."/>
            <person name="Lam T.T.-Y."/>
            <person name="Chang Q."/>
            <person name="Ding S."/>
            <person name="Wang X."/>
            <person name="Zhu J."/>
            <person name="Ruan X."/>
            <person name="Zhao L."/>
            <person name="Wei J."/>
            <person name="Que T."/>
            <person name="Du C."/>
            <person name="Cheng J."/>
            <person name="Dai P."/>
            <person name="Han X."/>
            <person name="Huang E."/>
            <person name="Gao Y."/>
            <person name="Liu J."/>
            <person name="Shao H."/>
            <person name="Ye R."/>
            <person name="Li L."/>
            <person name="Wei W."/>
            <person name="Wang X."/>
            <person name="Wang C."/>
            <person name="Huo Q."/>
            <person name="Li W."/>
            <person name="Guo W."/>
            <person name="Chen H."/>
            <person name="Chen S."/>
            <person name="Zhou L."/>
            <person name="Zhou L."/>
            <person name="Ni X."/>
            <person name="Tian J."/>
            <person name="Zhou Y."/>
            <person name="Sheng Y."/>
            <person name="Liu T."/>
            <person name="Pan Y."/>
            <person name="Xia L."/>
            <person name="Li J."/>
            <person name="Zhao F."/>
            <person name="Cao W."/>
        </authorList>
    </citation>
    <scope>NUCLEOTIDE SEQUENCE</scope>
    <source>
        <strain evidence="2">Rsan-2018</strain>
        <tissue evidence="2">Larvae</tissue>
    </source>
</reference>
<dbReference type="GO" id="GO:0008270">
    <property type="term" value="F:zinc ion binding"/>
    <property type="evidence" value="ECO:0007669"/>
    <property type="project" value="InterPro"/>
</dbReference>
<feature type="region of interest" description="Disordered" evidence="1">
    <location>
        <begin position="78"/>
        <end position="115"/>
    </location>
</feature>
<dbReference type="InterPro" id="IPR036875">
    <property type="entry name" value="Znf_CCHC_sf"/>
</dbReference>
<evidence type="ECO:0008006" key="4">
    <source>
        <dbReference type="Google" id="ProtNLM"/>
    </source>
</evidence>
<proteinExistence type="predicted"/>
<feature type="compositionally biased region" description="Polar residues" evidence="1">
    <location>
        <begin position="346"/>
        <end position="361"/>
    </location>
</feature>
<dbReference type="Proteomes" id="UP000821837">
    <property type="component" value="Unassembled WGS sequence"/>
</dbReference>
<accession>A0A9D4PMJ6</accession>
<dbReference type="GO" id="GO:0003676">
    <property type="term" value="F:nucleic acid binding"/>
    <property type="evidence" value="ECO:0007669"/>
    <property type="project" value="InterPro"/>
</dbReference>
<evidence type="ECO:0000313" key="3">
    <source>
        <dbReference type="Proteomes" id="UP000821837"/>
    </source>
</evidence>
<gene>
    <name evidence="2" type="ORF">HPB52_018661</name>
</gene>
<dbReference type="AlphaFoldDB" id="A0A9D4PMJ6"/>
<feature type="region of interest" description="Disordered" evidence="1">
    <location>
        <begin position="334"/>
        <end position="378"/>
    </location>
</feature>
<feature type="compositionally biased region" description="Polar residues" evidence="1">
    <location>
        <begin position="86"/>
        <end position="99"/>
    </location>
</feature>
<dbReference type="SUPFAM" id="SSF57756">
    <property type="entry name" value="Retrovirus zinc finger-like domains"/>
    <property type="match status" value="1"/>
</dbReference>
<evidence type="ECO:0000313" key="2">
    <source>
        <dbReference type="EMBL" id="KAH7944361.1"/>
    </source>
</evidence>
<reference evidence="2" key="1">
    <citation type="journal article" date="2020" name="Cell">
        <title>Large-Scale Comparative Analyses of Tick Genomes Elucidate Their Genetic Diversity and Vector Capacities.</title>
        <authorList>
            <consortium name="Tick Genome and Microbiome Consortium (TIGMIC)"/>
            <person name="Jia N."/>
            <person name="Wang J."/>
            <person name="Shi W."/>
            <person name="Du L."/>
            <person name="Sun Y."/>
            <person name="Zhan W."/>
            <person name="Jiang J.F."/>
            <person name="Wang Q."/>
            <person name="Zhang B."/>
            <person name="Ji P."/>
            <person name="Bell-Sakyi L."/>
            <person name="Cui X.M."/>
            <person name="Yuan T.T."/>
            <person name="Jiang B.G."/>
            <person name="Yang W.F."/>
            <person name="Lam T.T."/>
            <person name="Chang Q.C."/>
            <person name="Ding S.J."/>
            <person name="Wang X.J."/>
            <person name="Zhu J.G."/>
            <person name="Ruan X.D."/>
            <person name="Zhao L."/>
            <person name="Wei J.T."/>
            <person name="Ye R.Z."/>
            <person name="Que T.C."/>
            <person name="Du C.H."/>
            <person name="Zhou Y.H."/>
            <person name="Cheng J.X."/>
            <person name="Dai P.F."/>
            <person name="Guo W.B."/>
            <person name="Han X.H."/>
            <person name="Huang E.J."/>
            <person name="Li L.F."/>
            <person name="Wei W."/>
            <person name="Gao Y.C."/>
            <person name="Liu J.Z."/>
            <person name="Shao H.Z."/>
            <person name="Wang X."/>
            <person name="Wang C.C."/>
            <person name="Yang T.C."/>
            <person name="Huo Q.B."/>
            <person name="Li W."/>
            <person name="Chen H.Y."/>
            <person name="Chen S.E."/>
            <person name="Zhou L.G."/>
            <person name="Ni X.B."/>
            <person name="Tian J.H."/>
            <person name="Sheng Y."/>
            <person name="Liu T."/>
            <person name="Pan Y.S."/>
            <person name="Xia L.Y."/>
            <person name="Li J."/>
            <person name="Zhao F."/>
            <person name="Cao W.C."/>
        </authorList>
    </citation>
    <scope>NUCLEOTIDE SEQUENCE</scope>
    <source>
        <strain evidence="2">Rsan-2018</strain>
    </source>
</reference>
<protein>
    <recommendedName>
        <fullName evidence="4">CCHC-type domain-containing protein</fullName>
    </recommendedName>
</protein>
<keyword evidence="3" id="KW-1185">Reference proteome</keyword>
<dbReference type="EMBL" id="JABSTV010001253">
    <property type="protein sequence ID" value="KAH7944361.1"/>
    <property type="molecule type" value="Genomic_DNA"/>
</dbReference>
<evidence type="ECO:0000256" key="1">
    <source>
        <dbReference type="SAM" id="MobiDB-lite"/>
    </source>
</evidence>
<feature type="region of interest" description="Disordered" evidence="1">
    <location>
        <begin position="1"/>
        <end position="58"/>
    </location>
</feature>
<sequence length="378" mass="41099">MALANDPPDATARPGPSKMMDTQRQDLDNMDFQDSAAHSFPTPSGPSDQNAGIDSQHQADGAWQTVLTLRKKKALAKEKKAKSVDFSGTLNHQQASTGEATGKPKHKPTYRRLPPLPKDDFKIVVRPHQGLPVKNLTSPLLADAVIAACGGQISGDQFLLRIKPGSNIFIVSTPHQTVADHVRRLTTLSINGRPHSVNAYVATSEGTTKGVIHGLDPHTTPEALKANLRVRTQGVEILQARMFRNTKTAVITFFGGITPRYVYYNGGELPCYSYKVTTQVCKVCHQVGHRSDVCPQPDTPVCHVCGQRDPVAGHDCTPKCAACGEGHLTGDRSCRKRLKPQRNRTPKGSSHQPAQNDTSMKPPQRLPGGPTTNINQRK</sequence>